<dbReference type="SUPFAM" id="SSF47598">
    <property type="entry name" value="Ribbon-helix-helix"/>
    <property type="match status" value="1"/>
</dbReference>
<dbReference type="InterPro" id="IPR046257">
    <property type="entry name" value="DUF6290"/>
</dbReference>
<dbReference type="InterPro" id="IPR010985">
    <property type="entry name" value="Ribbon_hlx_hlx"/>
</dbReference>
<sequence>MAMTLRLTDDEQQALKERADAEGVSMQDAARRAVREYVERGAHVSRVMEAAKQVIATHGDALDRLGR</sequence>
<gene>
    <name evidence="1" type="ORF">ABR75_01890</name>
</gene>
<dbReference type="AlphaFoldDB" id="A0A0R2QHC5"/>
<evidence type="ECO:0000313" key="1">
    <source>
        <dbReference type="EMBL" id="KRO49525.1"/>
    </source>
</evidence>
<dbReference type="EMBL" id="LIBJ01000004">
    <property type="protein sequence ID" value="KRO49525.1"/>
    <property type="molecule type" value="Genomic_DNA"/>
</dbReference>
<comment type="caution">
    <text evidence="1">The sequence shown here is derived from an EMBL/GenBank/DDBJ whole genome shotgun (WGS) entry which is preliminary data.</text>
</comment>
<dbReference type="GO" id="GO:0006355">
    <property type="term" value="P:regulation of DNA-templated transcription"/>
    <property type="evidence" value="ECO:0007669"/>
    <property type="project" value="InterPro"/>
</dbReference>
<organism evidence="1 2">
    <name type="scientific">Acidimicrobiia bacterium BACL6 MAG-120924-bin43</name>
    <dbReference type="NCBI Taxonomy" id="1655583"/>
    <lineage>
        <taxon>Bacteria</taxon>
        <taxon>Bacillati</taxon>
        <taxon>Actinomycetota</taxon>
        <taxon>Acidimicrobiia</taxon>
        <taxon>acIV cluster</taxon>
    </lineage>
</organism>
<evidence type="ECO:0000313" key="2">
    <source>
        <dbReference type="Proteomes" id="UP000051017"/>
    </source>
</evidence>
<reference evidence="1 2" key="1">
    <citation type="submission" date="2015-10" db="EMBL/GenBank/DDBJ databases">
        <title>Metagenome-Assembled Genomes uncover a global brackish microbiome.</title>
        <authorList>
            <person name="Hugerth L.W."/>
            <person name="Larsson J."/>
            <person name="Alneberg J."/>
            <person name="Lindh M.V."/>
            <person name="Legrand C."/>
            <person name="Pinhassi J."/>
            <person name="Andersson A.F."/>
        </authorList>
    </citation>
    <scope>NUCLEOTIDE SEQUENCE [LARGE SCALE GENOMIC DNA]</scope>
    <source>
        <strain evidence="1">BACL6 MAG-120924-bin43</strain>
    </source>
</reference>
<accession>A0A0R2QHC5</accession>
<proteinExistence type="predicted"/>
<name>A0A0R2QHC5_9ACTN</name>
<dbReference type="Proteomes" id="UP000051017">
    <property type="component" value="Unassembled WGS sequence"/>
</dbReference>
<protein>
    <submittedName>
        <fullName evidence="1">Uncharacterized protein</fullName>
    </submittedName>
</protein>
<dbReference type="Pfam" id="PF19807">
    <property type="entry name" value="DUF6290"/>
    <property type="match status" value="1"/>
</dbReference>